<reference evidence="1" key="1">
    <citation type="submission" date="2019-11" db="EMBL/GenBank/DDBJ databases">
        <title>Genomic insights into an expanded diversity of filamentous marine cyanobacteria reveals the extraordinary biosynthetic potential of Moorea and Okeania.</title>
        <authorList>
            <person name="Ferreira Leao T."/>
            <person name="Wang M."/>
            <person name="Moss N."/>
            <person name="Da Silva R."/>
            <person name="Sanders J."/>
            <person name="Nurk S."/>
            <person name="Gurevich A."/>
            <person name="Humphrey G."/>
            <person name="Reher R."/>
            <person name="Zhu Q."/>
            <person name="Belda-Ferre P."/>
            <person name="Glukhov E."/>
            <person name="Rex R."/>
            <person name="Dorrestein P.C."/>
            <person name="Knight R."/>
            <person name="Pevzner P."/>
            <person name="Gerwick W.H."/>
            <person name="Gerwick L."/>
        </authorList>
    </citation>
    <scope>NUCLEOTIDE SEQUENCE</scope>
    <source>
        <strain evidence="1">SIO1C4</strain>
    </source>
</reference>
<dbReference type="SUPFAM" id="SSF53163">
    <property type="entry name" value="HybD-like"/>
    <property type="match status" value="1"/>
</dbReference>
<dbReference type="PANTHER" id="PTHR30302">
    <property type="entry name" value="HYDROGENASE 1 MATURATION PROTEASE"/>
    <property type="match status" value="1"/>
</dbReference>
<dbReference type="InterPro" id="IPR000671">
    <property type="entry name" value="Peptidase_A31"/>
</dbReference>
<dbReference type="InterPro" id="IPR023430">
    <property type="entry name" value="Pept_HybD-like_dom_sf"/>
</dbReference>
<dbReference type="CDD" id="cd06066">
    <property type="entry name" value="H2MP_NAD-link-bidir"/>
    <property type="match status" value="1"/>
</dbReference>
<dbReference type="PANTHER" id="PTHR30302:SF5">
    <property type="entry name" value="SLR1876 PROTEIN"/>
    <property type="match status" value="1"/>
</dbReference>
<dbReference type="GO" id="GO:0016485">
    <property type="term" value="P:protein processing"/>
    <property type="evidence" value="ECO:0007669"/>
    <property type="project" value="TreeGrafter"/>
</dbReference>
<proteinExistence type="predicted"/>
<name>A0A6B3N430_9CYAN</name>
<dbReference type="AlphaFoldDB" id="A0A6B3N430"/>
<dbReference type="NCBIfam" id="TIGR00072">
    <property type="entry name" value="hydrog_prot"/>
    <property type="match status" value="1"/>
</dbReference>
<sequence length="158" mass="17099">MDLREKLPNILVIGYGNDLRSDDGVGQRVANAVATWGMPQVRSLAVVQLTPELAESLNSCKFVVFVDAYGASEKICAVQVHPLKPLDTGNFLLGHTSEPRSLLALTQALYNYYPRAWLVTIPAVNFELGETISAIAQQGLATALTQISILIEGFTLSP</sequence>
<accession>A0A6B3N430</accession>
<organism evidence="1">
    <name type="scientific">Symploca sp. SIO1C4</name>
    <dbReference type="NCBI Taxonomy" id="2607765"/>
    <lineage>
        <taxon>Bacteria</taxon>
        <taxon>Bacillati</taxon>
        <taxon>Cyanobacteriota</taxon>
        <taxon>Cyanophyceae</taxon>
        <taxon>Coleofasciculales</taxon>
        <taxon>Coleofasciculaceae</taxon>
        <taxon>Symploca</taxon>
    </lineage>
</organism>
<dbReference type="EMBL" id="JAAHFQ010000215">
    <property type="protein sequence ID" value="NER28456.1"/>
    <property type="molecule type" value="Genomic_DNA"/>
</dbReference>
<evidence type="ECO:0000313" key="1">
    <source>
        <dbReference type="EMBL" id="NER28456.1"/>
    </source>
</evidence>
<keyword evidence="1" id="KW-0378">Hydrolase</keyword>
<gene>
    <name evidence="1" type="ORF">F6J89_12680</name>
</gene>
<keyword evidence="1" id="KW-0645">Protease</keyword>
<protein>
    <submittedName>
        <fullName evidence="1">Hydrogenase maturation protease</fullName>
    </submittedName>
</protein>
<dbReference type="GO" id="GO:0004175">
    <property type="term" value="F:endopeptidase activity"/>
    <property type="evidence" value="ECO:0007669"/>
    <property type="project" value="TreeGrafter"/>
</dbReference>
<dbReference type="GO" id="GO:0008047">
    <property type="term" value="F:enzyme activator activity"/>
    <property type="evidence" value="ECO:0007669"/>
    <property type="project" value="InterPro"/>
</dbReference>
<comment type="caution">
    <text evidence="1">The sequence shown here is derived from an EMBL/GenBank/DDBJ whole genome shotgun (WGS) entry which is preliminary data.</text>
</comment>
<dbReference type="Gene3D" id="3.40.50.1450">
    <property type="entry name" value="HybD-like"/>
    <property type="match status" value="1"/>
</dbReference>